<gene>
    <name evidence="2" type="ORF">EOD42_06000</name>
</gene>
<feature type="compositionally biased region" description="Polar residues" evidence="1">
    <location>
        <begin position="14"/>
        <end position="28"/>
    </location>
</feature>
<name>A0A437MID4_9PROT</name>
<sequence>MTPPEKSFVFAPMYNQTPQPGEPQTNDATGAFHPGMAIYKKMYEGMGKQVVTLKFDNHAPAANRRRQILDAMQNNCGGQWYDAIVYFGHGWKGGLASAGFNDASRESLTDAIWDYGTPGVKVILYACSCATPGGYAYKMAQDLSCWANYGLEVFGHPSVGHSFTNPQVRRYPSNLGETGETVCPDGKLQGWLKNMRNERAGFWAQMPFMTRDEIAAAC</sequence>
<evidence type="ECO:0008006" key="4">
    <source>
        <dbReference type="Google" id="ProtNLM"/>
    </source>
</evidence>
<reference evidence="2 3" key="1">
    <citation type="submission" date="2019-01" db="EMBL/GenBank/DDBJ databases">
        <authorList>
            <person name="Chen W.-M."/>
        </authorList>
    </citation>
    <scope>NUCLEOTIDE SEQUENCE [LARGE SCALE GENOMIC DNA]</scope>
    <source>
        <strain evidence="2 3">CCP-6</strain>
    </source>
</reference>
<accession>A0A437MID4</accession>
<dbReference type="AlphaFoldDB" id="A0A437MID4"/>
<dbReference type="RefSeq" id="WP_127786613.1">
    <property type="nucleotide sequence ID" value="NZ_SACL01000002.1"/>
</dbReference>
<evidence type="ECO:0000256" key="1">
    <source>
        <dbReference type="SAM" id="MobiDB-lite"/>
    </source>
</evidence>
<organism evidence="2 3">
    <name type="scientific">Rhodovarius crocodyli</name>
    <dbReference type="NCBI Taxonomy" id="1979269"/>
    <lineage>
        <taxon>Bacteria</taxon>
        <taxon>Pseudomonadati</taxon>
        <taxon>Pseudomonadota</taxon>
        <taxon>Alphaproteobacteria</taxon>
        <taxon>Acetobacterales</taxon>
        <taxon>Roseomonadaceae</taxon>
        <taxon>Rhodovarius</taxon>
    </lineage>
</organism>
<dbReference type="Proteomes" id="UP000282957">
    <property type="component" value="Unassembled WGS sequence"/>
</dbReference>
<protein>
    <recommendedName>
        <fullName evidence="4">DUF4347 domain-containing protein</fullName>
    </recommendedName>
</protein>
<feature type="region of interest" description="Disordered" evidence="1">
    <location>
        <begin position="1"/>
        <end position="29"/>
    </location>
</feature>
<proteinExistence type="predicted"/>
<keyword evidence="3" id="KW-1185">Reference proteome</keyword>
<dbReference type="OrthoDB" id="7251509at2"/>
<comment type="caution">
    <text evidence="2">The sequence shown here is derived from an EMBL/GenBank/DDBJ whole genome shotgun (WGS) entry which is preliminary data.</text>
</comment>
<evidence type="ECO:0000313" key="2">
    <source>
        <dbReference type="EMBL" id="RVT97385.1"/>
    </source>
</evidence>
<evidence type="ECO:0000313" key="3">
    <source>
        <dbReference type="Proteomes" id="UP000282957"/>
    </source>
</evidence>
<dbReference type="EMBL" id="SACL01000002">
    <property type="protein sequence ID" value="RVT97385.1"/>
    <property type="molecule type" value="Genomic_DNA"/>
</dbReference>